<comment type="caution">
    <text evidence="1">The sequence shown here is derived from an EMBL/GenBank/DDBJ whole genome shotgun (WGS) entry which is preliminary data.</text>
</comment>
<gene>
    <name evidence="1" type="ORF">PY650_26970</name>
</gene>
<accession>A0ABT7KKP6</accession>
<dbReference type="Proteomes" id="UP001172630">
    <property type="component" value="Unassembled WGS sequence"/>
</dbReference>
<evidence type="ECO:0000313" key="1">
    <source>
        <dbReference type="EMBL" id="MDL2409212.1"/>
    </source>
</evidence>
<sequence>MPALPIRGEDHTADRSQFLKAEAATSRGRKHVVNEDAFRLNLNAGQFVIADGMDGQRSGRVKLIDFNIACPQARTSRLGEEDTVRILGRLGAAIPIDAPPQCLIGAEPAKATTSIPLAL</sequence>
<dbReference type="SUPFAM" id="SSF81606">
    <property type="entry name" value="PP2C-like"/>
    <property type="match status" value="1"/>
</dbReference>
<reference evidence="1" key="1">
    <citation type="submission" date="2023-06" db="EMBL/GenBank/DDBJ databases">
        <title>Phylogenetic Diversity of Rhizobium strains.</title>
        <authorList>
            <person name="Moura F.T."/>
            <person name="Helene L.C.F."/>
            <person name="Hungria M."/>
        </authorList>
    </citation>
    <scope>NUCLEOTIDE SEQUENCE</scope>
    <source>
        <strain evidence="1">CCGE524</strain>
    </source>
</reference>
<organism evidence="1 2">
    <name type="scientific">Rhizobium calliandrae</name>
    <dbReference type="NCBI Taxonomy" id="1312182"/>
    <lineage>
        <taxon>Bacteria</taxon>
        <taxon>Pseudomonadati</taxon>
        <taxon>Pseudomonadota</taxon>
        <taxon>Alphaproteobacteria</taxon>
        <taxon>Hyphomicrobiales</taxon>
        <taxon>Rhizobiaceae</taxon>
        <taxon>Rhizobium/Agrobacterium group</taxon>
        <taxon>Rhizobium</taxon>
    </lineage>
</organism>
<protein>
    <submittedName>
        <fullName evidence="1">Uncharacterized protein</fullName>
    </submittedName>
</protein>
<dbReference type="EMBL" id="JARFYN010000046">
    <property type="protein sequence ID" value="MDL2409212.1"/>
    <property type="molecule type" value="Genomic_DNA"/>
</dbReference>
<proteinExistence type="predicted"/>
<name>A0ABT7KKP6_9HYPH</name>
<evidence type="ECO:0000313" key="2">
    <source>
        <dbReference type="Proteomes" id="UP001172630"/>
    </source>
</evidence>
<dbReference type="RefSeq" id="WP_285882662.1">
    <property type="nucleotide sequence ID" value="NZ_JARFYN010000046.1"/>
</dbReference>
<keyword evidence="2" id="KW-1185">Reference proteome</keyword>
<dbReference type="InterPro" id="IPR036457">
    <property type="entry name" value="PPM-type-like_dom_sf"/>
</dbReference>